<gene>
    <name evidence="7" type="ORF">F6W96_35435</name>
</gene>
<dbReference type="SUPFAM" id="SSF46785">
    <property type="entry name" value="Winged helix' DNA-binding domain"/>
    <property type="match status" value="1"/>
</dbReference>
<dbReference type="Proteomes" id="UP000500953">
    <property type="component" value="Chromosome"/>
</dbReference>
<dbReference type="GO" id="GO:0032993">
    <property type="term" value="C:protein-DNA complex"/>
    <property type="evidence" value="ECO:0007669"/>
    <property type="project" value="TreeGrafter"/>
</dbReference>
<dbReference type="Gene3D" id="1.10.10.10">
    <property type="entry name" value="Winged helix-like DNA-binding domain superfamily/Winged helix DNA-binding domain"/>
    <property type="match status" value="1"/>
</dbReference>
<dbReference type="SUPFAM" id="SSF53850">
    <property type="entry name" value="Periplasmic binding protein-like II"/>
    <property type="match status" value="1"/>
</dbReference>
<accession>A0A6G9ZGS4</accession>
<dbReference type="EMBL" id="CP046173">
    <property type="protein sequence ID" value="QIS24654.1"/>
    <property type="molecule type" value="Genomic_DNA"/>
</dbReference>
<evidence type="ECO:0000313" key="8">
    <source>
        <dbReference type="Proteomes" id="UP000500953"/>
    </source>
</evidence>
<evidence type="ECO:0000313" key="7">
    <source>
        <dbReference type="EMBL" id="QIS24654.1"/>
    </source>
</evidence>
<dbReference type="PROSITE" id="PS50931">
    <property type="entry name" value="HTH_LYSR"/>
    <property type="match status" value="1"/>
</dbReference>
<comment type="similarity">
    <text evidence="1">Belongs to the LysR transcriptional regulatory family.</text>
</comment>
<dbReference type="InterPro" id="IPR036388">
    <property type="entry name" value="WH-like_DNA-bd_sf"/>
</dbReference>
<dbReference type="PANTHER" id="PTHR30346:SF0">
    <property type="entry name" value="HCA OPERON TRANSCRIPTIONAL ACTIVATOR HCAR"/>
    <property type="match status" value="1"/>
</dbReference>
<evidence type="ECO:0000259" key="6">
    <source>
        <dbReference type="PROSITE" id="PS50931"/>
    </source>
</evidence>
<dbReference type="Pfam" id="PF03466">
    <property type="entry name" value="LysR_substrate"/>
    <property type="match status" value="1"/>
</dbReference>
<dbReference type="PANTHER" id="PTHR30346">
    <property type="entry name" value="TRANSCRIPTIONAL DUAL REGULATOR HCAR-RELATED"/>
    <property type="match status" value="1"/>
</dbReference>
<dbReference type="InterPro" id="IPR036390">
    <property type="entry name" value="WH_DNA-bd_sf"/>
</dbReference>
<dbReference type="InterPro" id="IPR005119">
    <property type="entry name" value="LysR_subst-bd"/>
</dbReference>
<protein>
    <submittedName>
        <fullName evidence="7">LysR family transcriptional regulator</fullName>
    </submittedName>
</protein>
<sequence length="250" mass="27846">MLSLEQVRGFVAVAEEGNFRRAAERLRMTQPPLSRQIQKLERDVGVLLLDRTQRQVELTPAGVVFLAEARRLLALTEVRLSLSELVSAAQFHELSSGRLDLALARPPFDGAEFAGRRVHREALMLAVPERHRLADRAPIGVPDLDGERMLVYAPGPARYFAELMTRVLAGVSYEPSDRLTQVHTMLALVAAGRGLALVPETAGHLHPDGVRFRPLAGVREQAELYAVWRRDTANPALRRVTDLLEMWPDA</sequence>
<evidence type="ECO:0000256" key="2">
    <source>
        <dbReference type="ARBA" id="ARBA00023015"/>
    </source>
</evidence>
<keyword evidence="3" id="KW-0238">DNA-binding</keyword>
<dbReference type="PRINTS" id="PR00039">
    <property type="entry name" value="HTHLYSR"/>
</dbReference>
<dbReference type="GO" id="GO:0003700">
    <property type="term" value="F:DNA-binding transcription factor activity"/>
    <property type="evidence" value="ECO:0007669"/>
    <property type="project" value="InterPro"/>
</dbReference>
<evidence type="ECO:0000256" key="4">
    <source>
        <dbReference type="ARBA" id="ARBA00023159"/>
    </source>
</evidence>
<evidence type="ECO:0000256" key="3">
    <source>
        <dbReference type="ARBA" id="ARBA00023125"/>
    </source>
</evidence>
<organism evidence="7 8">
    <name type="scientific">Nocardia terpenica</name>
    <dbReference type="NCBI Taxonomy" id="455432"/>
    <lineage>
        <taxon>Bacteria</taxon>
        <taxon>Bacillati</taxon>
        <taxon>Actinomycetota</taxon>
        <taxon>Actinomycetes</taxon>
        <taxon>Mycobacteriales</taxon>
        <taxon>Nocardiaceae</taxon>
        <taxon>Nocardia</taxon>
    </lineage>
</organism>
<proteinExistence type="inferred from homology"/>
<dbReference type="Pfam" id="PF00126">
    <property type="entry name" value="HTH_1"/>
    <property type="match status" value="1"/>
</dbReference>
<dbReference type="GO" id="GO:0003677">
    <property type="term" value="F:DNA binding"/>
    <property type="evidence" value="ECO:0007669"/>
    <property type="project" value="UniProtKB-KW"/>
</dbReference>
<dbReference type="InterPro" id="IPR000847">
    <property type="entry name" value="LysR_HTH_N"/>
</dbReference>
<dbReference type="Gene3D" id="3.40.190.10">
    <property type="entry name" value="Periplasmic binding protein-like II"/>
    <property type="match status" value="2"/>
</dbReference>
<name>A0A6G9ZGS4_9NOCA</name>
<reference evidence="7 8" key="1">
    <citation type="journal article" date="2019" name="ACS Chem. Biol.">
        <title>Identification and Mobilization of a Cryptic Antibiotic Biosynthesis Gene Locus from a Human-Pathogenic Nocardia Isolate.</title>
        <authorList>
            <person name="Herisse M."/>
            <person name="Ishida K."/>
            <person name="Porter J.L."/>
            <person name="Howden B."/>
            <person name="Hertweck C."/>
            <person name="Stinear T.P."/>
            <person name="Pidot S.J."/>
        </authorList>
    </citation>
    <scope>NUCLEOTIDE SEQUENCE [LARGE SCALE GENOMIC DNA]</scope>
    <source>
        <strain evidence="7 8">AUSMDU00012715</strain>
    </source>
</reference>
<feature type="domain" description="HTH lysR-type" evidence="6">
    <location>
        <begin position="2"/>
        <end position="59"/>
    </location>
</feature>
<evidence type="ECO:0000256" key="5">
    <source>
        <dbReference type="ARBA" id="ARBA00023163"/>
    </source>
</evidence>
<keyword evidence="2" id="KW-0805">Transcription regulation</keyword>
<evidence type="ECO:0000256" key="1">
    <source>
        <dbReference type="ARBA" id="ARBA00009437"/>
    </source>
</evidence>
<dbReference type="AlphaFoldDB" id="A0A6G9ZGS4"/>
<dbReference type="FunFam" id="1.10.10.10:FF:000001">
    <property type="entry name" value="LysR family transcriptional regulator"/>
    <property type="match status" value="1"/>
</dbReference>
<keyword evidence="5" id="KW-0804">Transcription</keyword>
<keyword evidence="4" id="KW-0010">Activator</keyword>